<keyword evidence="2" id="KW-1185">Reference proteome</keyword>
<proteinExistence type="predicted"/>
<dbReference type="STRING" id="207559.Dde_0732"/>
<dbReference type="SUPFAM" id="SSF53335">
    <property type="entry name" value="S-adenosyl-L-methionine-dependent methyltransferases"/>
    <property type="match status" value="1"/>
</dbReference>
<dbReference type="EMBL" id="CP000112">
    <property type="protein sequence ID" value="ABB37533.1"/>
    <property type="molecule type" value="Genomic_DNA"/>
</dbReference>
<dbReference type="Pfam" id="PF13578">
    <property type="entry name" value="Methyltransf_24"/>
    <property type="match status" value="1"/>
</dbReference>
<dbReference type="KEGG" id="dde:Dde_0732"/>
<dbReference type="AlphaFoldDB" id="Q314W3"/>
<name>Q314W3_OLEA2</name>
<evidence type="ECO:0008006" key="3">
    <source>
        <dbReference type="Google" id="ProtNLM"/>
    </source>
</evidence>
<dbReference type="RefSeq" id="WP_011366812.1">
    <property type="nucleotide sequence ID" value="NC_007519.1"/>
</dbReference>
<accession>Q314W3</accession>
<evidence type="ECO:0000313" key="1">
    <source>
        <dbReference type="EMBL" id="ABB37533.1"/>
    </source>
</evidence>
<organism evidence="1 2">
    <name type="scientific">Oleidesulfovibrio alaskensis (strain ATCC BAA-1058 / DSM 17464 / G20)</name>
    <name type="common">Desulfovibrio alaskensis</name>
    <dbReference type="NCBI Taxonomy" id="207559"/>
    <lineage>
        <taxon>Bacteria</taxon>
        <taxon>Pseudomonadati</taxon>
        <taxon>Thermodesulfobacteriota</taxon>
        <taxon>Desulfovibrionia</taxon>
        <taxon>Desulfovibrionales</taxon>
        <taxon>Desulfovibrionaceae</taxon>
        <taxon>Oleidesulfovibrio</taxon>
    </lineage>
</organism>
<dbReference type="eggNOG" id="ENOG5030IDB">
    <property type="taxonomic scope" value="Bacteria"/>
</dbReference>
<protein>
    <recommendedName>
        <fullName evidence="3">Methyltransferase domain-containing protein</fullName>
    </recommendedName>
</protein>
<dbReference type="InterPro" id="IPR029063">
    <property type="entry name" value="SAM-dependent_MTases_sf"/>
</dbReference>
<sequence>MHTRDKRLTRALGYLLRKPVKALKAIHRDRFQTRYWQQLVCGTYDMPDGLPVTDILDLLGGLDETVQPYAFLEASATVTDIALLKALARRCAHGCSYLEVGRWRGESLMNVAAVARSCVSVSLSAQQMRQAGFSDSMIAQDGFFLRNGATGRSTDHITCIDADTQTFDFSTLGRRFDLIFIDGDHHSEAVARDTRSLLPLLRDENSVMVWHDYAQSPEKPRWAVLAGILQGMPAAEHRHLYHVSNTLCALYTRTPLHAATQRFAVTPRTEFSVRIQARKLHAAPPRGETS</sequence>
<dbReference type="Proteomes" id="UP000002710">
    <property type="component" value="Chromosome"/>
</dbReference>
<reference evidence="1 2" key="1">
    <citation type="journal article" date="2011" name="J. Bacteriol.">
        <title>Complete genome sequence and updated annotation of Desulfovibrio alaskensis G20.</title>
        <authorList>
            <person name="Hauser L.J."/>
            <person name="Land M.L."/>
            <person name="Brown S.D."/>
            <person name="Larimer F."/>
            <person name="Keller K.L."/>
            <person name="Rapp-Giles B.J."/>
            <person name="Price M.N."/>
            <person name="Lin M."/>
            <person name="Bruce D.C."/>
            <person name="Detter J.C."/>
            <person name="Tapia R."/>
            <person name="Han C.S."/>
            <person name="Goodwin L.A."/>
            <person name="Cheng J.F."/>
            <person name="Pitluck S."/>
            <person name="Copeland A."/>
            <person name="Lucas S."/>
            <person name="Nolan M."/>
            <person name="Lapidus A.L."/>
            <person name="Palumbo A.V."/>
            <person name="Wall J.D."/>
        </authorList>
    </citation>
    <scope>NUCLEOTIDE SEQUENCE [LARGE SCALE GENOMIC DNA]</scope>
    <source>
        <strain evidence="2">ATCC BAA 1058 / DSM 17464 / G20</strain>
    </source>
</reference>
<dbReference type="Gene3D" id="3.40.50.150">
    <property type="entry name" value="Vaccinia Virus protein VP39"/>
    <property type="match status" value="1"/>
</dbReference>
<evidence type="ECO:0000313" key="2">
    <source>
        <dbReference type="Proteomes" id="UP000002710"/>
    </source>
</evidence>
<dbReference type="HOGENOM" id="CLU_1014797_0_0_7"/>
<gene>
    <name evidence="1" type="ordered locus">Dde_0732</name>
</gene>